<evidence type="ECO:0000256" key="5">
    <source>
        <dbReference type="SAM" id="SignalP"/>
    </source>
</evidence>
<name>A0A4Z2GRE4_9TELE</name>
<keyword evidence="7" id="KW-1185">Reference proteome</keyword>
<keyword evidence="5" id="KW-0732">Signal</keyword>
<feature type="signal peptide" evidence="5">
    <location>
        <begin position="1"/>
        <end position="23"/>
    </location>
</feature>
<accession>A0A4Z2GRE4</accession>
<comment type="similarity">
    <text evidence="2">Belongs to the beta-microseminoprotein family.</text>
</comment>
<organism evidence="6 7">
    <name type="scientific">Liparis tanakae</name>
    <name type="common">Tanaka's snailfish</name>
    <dbReference type="NCBI Taxonomy" id="230148"/>
    <lineage>
        <taxon>Eukaryota</taxon>
        <taxon>Metazoa</taxon>
        <taxon>Chordata</taxon>
        <taxon>Craniata</taxon>
        <taxon>Vertebrata</taxon>
        <taxon>Euteleostomi</taxon>
        <taxon>Actinopterygii</taxon>
        <taxon>Neopterygii</taxon>
        <taxon>Teleostei</taxon>
        <taxon>Neoteleostei</taxon>
        <taxon>Acanthomorphata</taxon>
        <taxon>Eupercaria</taxon>
        <taxon>Perciformes</taxon>
        <taxon>Cottioidei</taxon>
        <taxon>Cottales</taxon>
        <taxon>Liparidae</taxon>
        <taxon>Liparis</taxon>
    </lineage>
</organism>
<dbReference type="GO" id="GO:0005576">
    <property type="term" value="C:extracellular region"/>
    <property type="evidence" value="ECO:0007669"/>
    <property type="project" value="UniProtKB-SubCell"/>
</dbReference>
<evidence type="ECO:0000313" key="7">
    <source>
        <dbReference type="Proteomes" id="UP000314294"/>
    </source>
</evidence>
<evidence type="ECO:0000256" key="1">
    <source>
        <dbReference type="ARBA" id="ARBA00004613"/>
    </source>
</evidence>
<dbReference type="Pfam" id="PF05825">
    <property type="entry name" value="PSP94"/>
    <property type="match status" value="1"/>
</dbReference>
<dbReference type="InterPro" id="IPR008735">
    <property type="entry name" value="PSP94"/>
</dbReference>
<evidence type="ECO:0000313" key="6">
    <source>
        <dbReference type="EMBL" id="TNN56147.1"/>
    </source>
</evidence>
<comment type="subcellular location">
    <subcellularLocation>
        <location evidence="1">Secreted</location>
    </subcellularLocation>
</comment>
<proteinExistence type="inferred from homology"/>
<keyword evidence="4" id="KW-1015">Disulfide bond</keyword>
<dbReference type="PANTHER" id="PTHR10500:SF7">
    <property type="entry name" value="BETA-MICROSEMINOPROTEIN"/>
    <property type="match status" value="1"/>
</dbReference>
<dbReference type="Gene3D" id="2.60.40.1900">
    <property type="entry name" value="Beta-microseminoprotein (PSP94) domain"/>
    <property type="match status" value="1"/>
</dbReference>
<evidence type="ECO:0000256" key="4">
    <source>
        <dbReference type="ARBA" id="ARBA00023157"/>
    </source>
</evidence>
<dbReference type="EMBL" id="SRLO01000435">
    <property type="protein sequence ID" value="TNN56147.1"/>
    <property type="molecule type" value="Genomic_DNA"/>
</dbReference>
<dbReference type="Proteomes" id="UP000314294">
    <property type="component" value="Unassembled WGS sequence"/>
</dbReference>
<keyword evidence="3" id="KW-0964">Secreted</keyword>
<reference evidence="6 7" key="1">
    <citation type="submission" date="2019-03" db="EMBL/GenBank/DDBJ databases">
        <title>First draft genome of Liparis tanakae, snailfish: a comprehensive survey of snailfish specific genes.</title>
        <authorList>
            <person name="Kim W."/>
            <person name="Song I."/>
            <person name="Jeong J.-H."/>
            <person name="Kim D."/>
            <person name="Kim S."/>
            <person name="Ryu S."/>
            <person name="Song J.Y."/>
            <person name="Lee S.K."/>
        </authorList>
    </citation>
    <scope>NUCLEOTIDE SEQUENCE [LARGE SCALE GENOMIC DNA]</scope>
    <source>
        <tissue evidence="6">Muscle</tissue>
    </source>
</reference>
<gene>
    <name evidence="6" type="primary">MSMB</name>
    <name evidence="6" type="ORF">EYF80_033612</name>
</gene>
<protein>
    <submittedName>
        <fullName evidence="6">Beta-microseminoprotein</fullName>
    </submittedName>
</protein>
<feature type="chain" id="PRO_5021417640" evidence="5">
    <location>
        <begin position="24"/>
        <end position="114"/>
    </location>
</feature>
<sequence>MSLFQASLHILVCLLGLVVLCHSDCFFQELVLKDLNNPPKGCVDEAGQQHAFGSEWDRDCVACSCTSQGMSCCSKIVDGDSVDVPDECELVVNKETCSAKLLLKSDNTKECNPV</sequence>
<dbReference type="OrthoDB" id="6076852at2759"/>
<dbReference type="AlphaFoldDB" id="A0A4Z2GRE4"/>
<evidence type="ECO:0000256" key="3">
    <source>
        <dbReference type="ARBA" id="ARBA00022525"/>
    </source>
</evidence>
<comment type="caution">
    <text evidence="6">The sequence shown here is derived from an EMBL/GenBank/DDBJ whole genome shotgun (WGS) entry which is preliminary data.</text>
</comment>
<dbReference type="PANTHER" id="PTHR10500">
    <property type="entry name" value="BETA-MICROSEMINOPROTEIN"/>
    <property type="match status" value="1"/>
</dbReference>
<evidence type="ECO:0000256" key="2">
    <source>
        <dbReference type="ARBA" id="ARBA00010352"/>
    </source>
</evidence>